<dbReference type="RefSeq" id="WP_008480719.1">
    <property type="nucleotide sequence ID" value="NZ_CAGS01000480.1"/>
</dbReference>
<evidence type="ECO:0000256" key="4">
    <source>
        <dbReference type="PROSITE-ProRule" id="PRU00433"/>
    </source>
</evidence>
<keyword evidence="6" id="KW-0732">Signal</keyword>
<dbReference type="AlphaFoldDB" id="I4ELU4"/>
<dbReference type="GO" id="GO:0009055">
    <property type="term" value="F:electron transfer activity"/>
    <property type="evidence" value="ECO:0007669"/>
    <property type="project" value="InterPro"/>
</dbReference>
<keyword evidence="5" id="KW-1133">Transmembrane helix</keyword>
<gene>
    <name evidence="8" type="ORF">NITHO_5300002</name>
</gene>
<feature type="transmembrane region" description="Helical" evidence="5">
    <location>
        <begin position="152"/>
        <end position="175"/>
    </location>
</feature>
<evidence type="ECO:0000256" key="5">
    <source>
        <dbReference type="SAM" id="Phobius"/>
    </source>
</evidence>
<reference evidence="8 9" key="1">
    <citation type="journal article" date="2012" name="ISME J.">
        <title>Nitrification expanded: discovery, physiology and genomics of a nitrite-oxidizing bacterium from the phylum Chloroflexi.</title>
        <authorList>
            <person name="Sorokin D.Y."/>
            <person name="Lucker S."/>
            <person name="Vejmelkova D."/>
            <person name="Kostrikina N.A."/>
            <person name="Kleerebezem R."/>
            <person name="Rijpstra W.I."/>
            <person name="Damste J.S."/>
            <person name="Le Paslier D."/>
            <person name="Muyzer G."/>
            <person name="Wagner M."/>
            <person name="van Loosdrecht M.C."/>
            <person name="Daims H."/>
        </authorList>
    </citation>
    <scope>NUCLEOTIDE SEQUENCE [LARGE SCALE GENOMIC DNA]</scope>
    <source>
        <strain evidence="9">none</strain>
    </source>
</reference>
<dbReference type="Pfam" id="PF00034">
    <property type="entry name" value="Cytochrom_C"/>
    <property type="match status" value="1"/>
</dbReference>
<keyword evidence="9" id="KW-1185">Reference proteome</keyword>
<keyword evidence="2 4" id="KW-0479">Metal-binding</keyword>
<evidence type="ECO:0000256" key="2">
    <source>
        <dbReference type="ARBA" id="ARBA00022723"/>
    </source>
</evidence>
<dbReference type="GO" id="GO:0046872">
    <property type="term" value="F:metal ion binding"/>
    <property type="evidence" value="ECO:0007669"/>
    <property type="project" value="UniProtKB-KW"/>
</dbReference>
<evidence type="ECO:0000256" key="6">
    <source>
        <dbReference type="SAM" id="SignalP"/>
    </source>
</evidence>
<evidence type="ECO:0000256" key="3">
    <source>
        <dbReference type="ARBA" id="ARBA00023004"/>
    </source>
</evidence>
<feature type="chain" id="PRO_5003688930" evidence="6">
    <location>
        <begin position="41"/>
        <end position="204"/>
    </location>
</feature>
<dbReference type="Proteomes" id="UP000004221">
    <property type="component" value="Unassembled WGS sequence"/>
</dbReference>
<organism evidence="8 9">
    <name type="scientific">Nitrolancea hollandica Lb</name>
    <dbReference type="NCBI Taxonomy" id="1129897"/>
    <lineage>
        <taxon>Bacteria</taxon>
        <taxon>Pseudomonadati</taxon>
        <taxon>Thermomicrobiota</taxon>
        <taxon>Thermomicrobia</taxon>
        <taxon>Sphaerobacterales</taxon>
        <taxon>Sphaerobacterineae</taxon>
        <taxon>Sphaerobacteraceae</taxon>
        <taxon>Nitrolancea</taxon>
    </lineage>
</organism>
<dbReference type="GO" id="GO:0020037">
    <property type="term" value="F:heme binding"/>
    <property type="evidence" value="ECO:0007669"/>
    <property type="project" value="InterPro"/>
</dbReference>
<comment type="caution">
    <text evidence="8">The sequence shown here is derived from an EMBL/GenBank/DDBJ whole genome shotgun (WGS) entry which is preliminary data.</text>
</comment>
<evidence type="ECO:0000313" key="8">
    <source>
        <dbReference type="EMBL" id="CCF85656.1"/>
    </source>
</evidence>
<proteinExistence type="predicted"/>
<sequence length="204" mass="20915">MLSKQALGTRMAGLWVLLLLSALLLSISTFLLVATPSAHAQEAGATAAPVGNAESGRELFTGAKRFENGGPPCMGCHSIGGIGALGGGALGPDLSRLSGKAINAILGAKKLPPTMDPIFNPTTGRTPITPQEVADLAAFVDTASSAERSTSAVGTLLAISVVVAAALVVIGHTMWRNRANGVRKPMVEERYQWTPWNPGGGPGH</sequence>
<evidence type="ECO:0000313" key="9">
    <source>
        <dbReference type="Proteomes" id="UP000004221"/>
    </source>
</evidence>
<dbReference type="OrthoDB" id="2827525at2"/>
<dbReference type="EMBL" id="CAGS01000480">
    <property type="protein sequence ID" value="CCF85656.1"/>
    <property type="molecule type" value="Genomic_DNA"/>
</dbReference>
<dbReference type="InterPro" id="IPR036909">
    <property type="entry name" value="Cyt_c-like_dom_sf"/>
</dbReference>
<dbReference type="Gene3D" id="1.10.760.10">
    <property type="entry name" value="Cytochrome c-like domain"/>
    <property type="match status" value="1"/>
</dbReference>
<feature type="signal peptide" evidence="6">
    <location>
        <begin position="1"/>
        <end position="40"/>
    </location>
</feature>
<name>I4ELU4_9BACT</name>
<dbReference type="PROSITE" id="PS51007">
    <property type="entry name" value="CYTC"/>
    <property type="match status" value="1"/>
</dbReference>
<protein>
    <submittedName>
        <fullName evidence="8">Putative monoheme cytochrome c</fullName>
    </submittedName>
</protein>
<feature type="domain" description="Cytochrome c" evidence="7">
    <location>
        <begin position="51"/>
        <end position="144"/>
    </location>
</feature>
<dbReference type="InterPro" id="IPR009056">
    <property type="entry name" value="Cyt_c-like_dom"/>
</dbReference>
<keyword evidence="1 4" id="KW-0349">Heme</keyword>
<dbReference type="SUPFAM" id="SSF46626">
    <property type="entry name" value="Cytochrome c"/>
    <property type="match status" value="1"/>
</dbReference>
<evidence type="ECO:0000259" key="7">
    <source>
        <dbReference type="PROSITE" id="PS51007"/>
    </source>
</evidence>
<keyword evidence="5" id="KW-0812">Transmembrane</keyword>
<evidence type="ECO:0000256" key="1">
    <source>
        <dbReference type="ARBA" id="ARBA00022617"/>
    </source>
</evidence>
<keyword evidence="5" id="KW-0472">Membrane</keyword>
<keyword evidence="3 4" id="KW-0408">Iron</keyword>
<accession>I4ELU4</accession>